<dbReference type="PROSITE" id="PS00284">
    <property type="entry name" value="SERPIN"/>
    <property type="match status" value="1"/>
</dbReference>
<dbReference type="GO" id="GO:0005615">
    <property type="term" value="C:extracellular space"/>
    <property type="evidence" value="ECO:0007669"/>
    <property type="project" value="InterPro"/>
</dbReference>
<dbReference type="GO" id="GO:0004867">
    <property type="term" value="F:serine-type endopeptidase inhibitor activity"/>
    <property type="evidence" value="ECO:0007669"/>
    <property type="project" value="UniProtKB-KW"/>
</dbReference>
<evidence type="ECO:0000259" key="4">
    <source>
        <dbReference type="SMART" id="SM00093"/>
    </source>
</evidence>
<keyword evidence="2" id="KW-0722">Serine protease inhibitor</keyword>
<dbReference type="FunFam" id="3.30.497.10:FF:000001">
    <property type="entry name" value="Serine protease inhibitor"/>
    <property type="match status" value="1"/>
</dbReference>
<dbReference type="SMART" id="SM00093">
    <property type="entry name" value="SERPIN"/>
    <property type="match status" value="1"/>
</dbReference>
<dbReference type="InterPro" id="IPR042178">
    <property type="entry name" value="Serpin_sf_1"/>
</dbReference>
<dbReference type="GO" id="GO:0030195">
    <property type="term" value="P:negative regulation of blood coagulation"/>
    <property type="evidence" value="ECO:0007669"/>
    <property type="project" value="UniProtKB-ARBA"/>
</dbReference>
<dbReference type="PANTHER" id="PTHR11461:SF191">
    <property type="entry name" value="PROTEIN Z-DEPENDENT PROTEASE INHIBITOR"/>
    <property type="match status" value="1"/>
</dbReference>
<dbReference type="Gene3D" id="3.30.497.10">
    <property type="entry name" value="Antithrombin, subunit I, domain 2"/>
    <property type="match status" value="1"/>
</dbReference>
<dbReference type="InterPro" id="IPR000215">
    <property type="entry name" value="Serpin_fam"/>
</dbReference>
<dbReference type="GO" id="GO:0007596">
    <property type="term" value="P:blood coagulation"/>
    <property type="evidence" value="ECO:0007669"/>
    <property type="project" value="InterPro"/>
</dbReference>
<evidence type="ECO:0000313" key="6">
    <source>
        <dbReference type="Proteomes" id="UP001178508"/>
    </source>
</evidence>
<name>A0AAV1GM06_XYRNO</name>
<dbReference type="PRINTS" id="PR00780">
    <property type="entry name" value="LEUSERPINII"/>
</dbReference>
<sequence length="417" mass="47775">MIVHPNHPSFQNMEIHKIKTGFILIFAYLLLFAPVNQTPLPNATISDLSFKNMDCAMNLYRTISGYHDKNIFFSPLSISNTFAALLLASGGATHREILRGLNLEQLTQADQPELIPKLFELLNENITQNKSLRLDQSMALFMSPQFEVERQFEDQIKRFFDADIKSVNFEDTEESVRVINEYIQQKTENKVTDMISSLDPVIQLMLVSTIFFQGSWEKPFNSDFTNTAPFYVNNYKVVQVPMMFMEDKFYMMEDNPLGAKVLKLPYQEGVSMLILLPNKGMDYTVIDEEITAERFQSWIKNLQKIKLEVTMPRFKIEQSYALHDLLPQMGMASIFSSSANLTKLSKNEGLKVSEVLHKAVIEVNETGTVASAATVISITPYSLPRAFPVNRPFFFFLYHEDTNCLLFMGRVIDPTKN</sequence>
<evidence type="ECO:0000256" key="3">
    <source>
        <dbReference type="RuleBase" id="RU000411"/>
    </source>
</evidence>
<keyword evidence="6" id="KW-1185">Reference proteome</keyword>
<dbReference type="AlphaFoldDB" id="A0AAV1GM06"/>
<dbReference type="SUPFAM" id="SSF56574">
    <property type="entry name" value="Serpins"/>
    <property type="match status" value="1"/>
</dbReference>
<evidence type="ECO:0000256" key="1">
    <source>
        <dbReference type="ARBA" id="ARBA00022690"/>
    </source>
</evidence>
<organism evidence="5 6">
    <name type="scientific">Xyrichtys novacula</name>
    <name type="common">Pearly razorfish</name>
    <name type="synonym">Hemipteronotus novacula</name>
    <dbReference type="NCBI Taxonomy" id="13765"/>
    <lineage>
        <taxon>Eukaryota</taxon>
        <taxon>Metazoa</taxon>
        <taxon>Chordata</taxon>
        <taxon>Craniata</taxon>
        <taxon>Vertebrata</taxon>
        <taxon>Euteleostomi</taxon>
        <taxon>Actinopterygii</taxon>
        <taxon>Neopterygii</taxon>
        <taxon>Teleostei</taxon>
        <taxon>Neoteleostei</taxon>
        <taxon>Acanthomorphata</taxon>
        <taxon>Eupercaria</taxon>
        <taxon>Labriformes</taxon>
        <taxon>Labridae</taxon>
        <taxon>Xyrichtys</taxon>
    </lineage>
</organism>
<dbReference type="InterPro" id="IPR036186">
    <property type="entry name" value="Serpin_sf"/>
</dbReference>
<gene>
    <name evidence="5" type="ORF">XNOV1_A032457</name>
</gene>
<dbReference type="FunFam" id="2.30.39.10:FF:000035">
    <property type="entry name" value="Serine protease inhibitor (serpin) 16"/>
    <property type="match status" value="1"/>
</dbReference>
<dbReference type="InterPro" id="IPR023796">
    <property type="entry name" value="Serpin_dom"/>
</dbReference>
<dbReference type="InterPro" id="IPR042185">
    <property type="entry name" value="Serpin_sf_2"/>
</dbReference>
<dbReference type="GO" id="GO:0045861">
    <property type="term" value="P:negative regulation of proteolysis"/>
    <property type="evidence" value="ECO:0007669"/>
    <property type="project" value="UniProtKB-ARBA"/>
</dbReference>
<dbReference type="InterPro" id="IPR023795">
    <property type="entry name" value="Serpin_CS"/>
</dbReference>
<dbReference type="InterPro" id="IPR033835">
    <property type="entry name" value="PZI_serpin_dom"/>
</dbReference>
<dbReference type="Pfam" id="PF00079">
    <property type="entry name" value="Serpin"/>
    <property type="match status" value="1"/>
</dbReference>
<evidence type="ECO:0000313" key="5">
    <source>
        <dbReference type="EMBL" id="CAJ1073674.1"/>
    </source>
</evidence>
<dbReference type="EMBL" id="OY660878">
    <property type="protein sequence ID" value="CAJ1073674.1"/>
    <property type="molecule type" value="Genomic_DNA"/>
</dbReference>
<dbReference type="FunFam" id="2.10.310.10:FF:000001">
    <property type="entry name" value="Serpin family A member 1"/>
    <property type="match status" value="1"/>
</dbReference>
<dbReference type="Proteomes" id="UP001178508">
    <property type="component" value="Chromosome 15"/>
</dbReference>
<evidence type="ECO:0000256" key="2">
    <source>
        <dbReference type="ARBA" id="ARBA00022900"/>
    </source>
</evidence>
<keyword evidence="1 5" id="KW-0646">Protease inhibitor</keyword>
<dbReference type="PANTHER" id="PTHR11461">
    <property type="entry name" value="SERINE PROTEASE INHIBITOR, SERPIN"/>
    <property type="match status" value="1"/>
</dbReference>
<reference evidence="5" key="1">
    <citation type="submission" date="2023-08" db="EMBL/GenBank/DDBJ databases">
        <authorList>
            <person name="Alioto T."/>
            <person name="Alioto T."/>
            <person name="Gomez Garrido J."/>
        </authorList>
    </citation>
    <scope>NUCLEOTIDE SEQUENCE</scope>
</reference>
<comment type="similarity">
    <text evidence="3">Belongs to the serpin family.</text>
</comment>
<accession>A0AAV1GM06</accession>
<dbReference type="Gene3D" id="2.30.39.10">
    <property type="entry name" value="Alpha-1-antitrypsin, domain 1"/>
    <property type="match status" value="1"/>
</dbReference>
<feature type="domain" description="Serpin" evidence="4">
    <location>
        <begin position="57"/>
        <end position="414"/>
    </location>
</feature>
<dbReference type="CDD" id="cd02055">
    <property type="entry name" value="serpinA10_PZI"/>
    <property type="match status" value="1"/>
</dbReference>
<protein>
    <submittedName>
        <fullName evidence="5">Protein Z-dependent protease inhibitor</fullName>
    </submittedName>
</protein>
<proteinExistence type="inferred from homology"/>